<reference evidence="2" key="1">
    <citation type="submission" date="2023-08" db="EMBL/GenBank/DDBJ databases">
        <title>Chromosome-level Genome Assembly of mud carp (Cirrhinus molitorella).</title>
        <authorList>
            <person name="Liu H."/>
        </authorList>
    </citation>
    <scope>NUCLEOTIDE SEQUENCE</scope>
    <source>
        <strain evidence="2">Prfri</strain>
        <tissue evidence="2">Muscle</tissue>
    </source>
</reference>
<evidence type="ECO:0000313" key="2">
    <source>
        <dbReference type="EMBL" id="KAK2873202.1"/>
    </source>
</evidence>
<dbReference type="EMBL" id="JAUYZG010000022">
    <property type="protein sequence ID" value="KAK2873202.1"/>
    <property type="molecule type" value="Genomic_DNA"/>
</dbReference>
<sequence>MQPEPHGHVDTPGADTSVERRARKDRRSSLFSREGVGVSALVPINGAPRKWRSAAQSKQKRASSESGFKTDDPRRSLRDKAQACLESWLSARVEPEAWTRKAQVCLESQLRTRAELDGHNRMAPACLQSQLKAGAEQEGLNRQALVEQEWNGKEEPETRLGVGSGVDSEGSCTGAGSGADSEMDCQDSWTEVGSGVESERSQTG</sequence>
<keyword evidence="3" id="KW-1185">Reference proteome</keyword>
<organism evidence="2 3">
    <name type="scientific">Cirrhinus molitorella</name>
    <name type="common">mud carp</name>
    <dbReference type="NCBI Taxonomy" id="172907"/>
    <lineage>
        <taxon>Eukaryota</taxon>
        <taxon>Metazoa</taxon>
        <taxon>Chordata</taxon>
        <taxon>Craniata</taxon>
        <taxon>Vertebrata</taxon>
        <taxon>Euteleostomi</taxon>
        <taxon>Actinopterygii</taxon>
        <taxon>Neopterygii</taxon>
        <taxon>Teleostei</taxon>
        <taxon>Ostariophysi</taxon>
        <taxon>Cypriniformes</taxon>
        <taxon>Cyprinidae</taxon>
        <taxon>Labeoninae</taxon>
        <taxon>Labeonini</taxon>
        <taxon>Cirrhinus</taxon>
    </lineage>
</organism>
<dbReference type="Proteomes" id="UP001187343">
    <property type="component" value="Unassembled WGS sequence"/>
</dbReference>
<proteinExistence type="predicted"/>
<comment type="caution">
    <text evidence="2">The sequence shown here is derived from an EMBL/GenBank/DDBJ whole genome shotgun (WGS) entry which is preliminary data.</text>
</comment>
<accession>A0AA88P2W3</accession>
<evidence type="ECO:0000256" key="1">
    <source>
        <dbReference type="SAM" id="MobiDB-lite"/>
    </source>
</evidence>
<name>A0AA88P2W3_9TELE</name>
<gene>
    <name evidence="2" type="ORF">Q8A67_023099</name>
</gene>
<evidence type="ECO:0000313" key="3">
    <source>
        <dbReference type="Proteomes" id="UP001187343"/>
    </source>
</evidence>
<feature type="region of interest" description="Disordered" evidence="1">
    <location>
        <begin position="147"/>
        <end position="204"/>
    </location>
</feature>
<protein>
    <submittedName>
        <fullName evidence="2">Uncharacterized protein</fullName>
    </submittedName>
</protein>
<feature type="region of interest" description="Disordered" evidence="1">
    <location>
        <begin position="1"/>
        <end position="79"/>
    </location>
</feature>
<feature type="compositionally biased region" description="Basic and acidic residues" evidence="1">
    <location>
        <begin position="68"/>
        <end position="79"/>
    </location>
</feature>
<dbReference type="AlphaFoldDB" id="A0AA88P2W3"/>